<dbReference type="PROSITE" id="PS51857">
    <property type="entry name" value="CSD_2"/>
    <property type="match status" value="1"/>
</dbReference>
<keyword evidence="1" id="KW-1133">Transmembrane helix</keyword>
<dbReference type="SMART" id="SM00357">
    <property type="entry name" value="CSP"/>
    <property type="match status" value="1"/>
</dbReference>
<dbReference type="RefSeq" id="WP_185896867.1">
    <property type="nucleotide sequence ID" value="NZ_CP060028.1"/>
</dbReference>
<keyword evidence="4" id="KW-1185">Reference proteome</keyword>
<proteinExistence type="predicted"/>
<evidence type="ECO:0000313" key="3">
    <source>
        <dbReference type="EMBL" id="QND81844.1"/>
    </source>
</evidence>
<dbReference type="Pfam" id="PF06961">
    <property type="entry name" value="DUF1294"/>
    <property type="match status" value="1"/>
</dbReference>
<dbReference type="Gene3D" id="2.40.50.140">
    <property type="entry name" value="Nucleic acid-binding proteins"/>
    <property type="match status" value="1"/>
</dbReference>
<dbReference type="InterPro" id="IPR011129">
    <property type="entry name" value="CSD"/>
</dbReference>
<dbReference type="Proteomes" id="UP000515506">
    <property type="component" value="Chromosome"/>
</dbReference>
<evidence type="ECO:0000313" key="4">
    <source>
        <dbReference type="Proteomes" id="UP000515506"/>
    </source>
</evidence>
<keyword evidence="1" id="KW-0812">Transmembrane</keyword>
<feature type="transmembrane region" description="Helical" evidence="1">
    <location>
        <begin position="183"/>
        <end position="201"/>
    </location>
</feature>
<reference evidence="3 4" key="1">
    <citation type="submission" date="2020-08" db="EMBL/GenBank/DDBJ databases">
        <title>Streptomycin resistant and MDR strain, P. mexicana.</title>
        <authorList>
            <person name="Ganesh-kumar S."/>
            <person name="Zhe T."/>
            <person name="Yu Z."/>
            <person name="Min Y."/>
        </authorList>
    </citation>
    <scope>NUCLEOTIDE SEQUENCE [LARGE SCALE GENOMIC DNA]</scope>
    <source>
        <strain evidence="3 4">GTZY</strain>
    </source>
</reference>
<dbReference type="InterPro" id="IPR010718">
    <property type="entry name" value="DUF1294"/>
</dbReference>
<sequence>MERLGKVSEWNDDRGFGFIAALDGEPARVFFHVRDYRLDGRRPEVGELVKFSAQRQADGKWRAQAVRRTVPAARSAKPVAPARAAARRPGSALPGALATMAYALLIAWAIRTGRLPLEAVFVPLVLSAITFVAYALDKHAAQAGRWRTPESTLHLLELAGGWPGAWIAQQTLRHKSRKPGYRVVYWMMVVLHAAVLIAWCWTRG</sequence>
<dbReference type="InterPro" id="IPR002059">
    <property type="entry name" value="CSP_DNA-bd"/>
</dbReference>
<evidence type="ECO:0000256" key="1">
    <source>
        <dbReference type="SAM" id="Phobius"/>
    </source>
</evidence>
<organism evidence="3 4">
    <name type="scientific">Pseudoxanthomonas mexicana</name>
    <dbReference type="NCBI Taxonomy" id="128785"/>
    <lineage>
        <taxon>Bacteria</taxon>
        <taxon>Pseudomonadati</taxon>
        <taxon>Pseudomonadota</taxon>
        <taxon>Gammaproteobacteria</taxon>
        <taxon>Lysobacterales</taxon>
        <taxon>Lysobacteraceae</taxon>
        <taxon>Pseudoxanthomonas</taxon>
    </lineage>
</organism>
<accession>A0ABX6RHW8</accession>
<dbReference type="Pfam" id="PF00313">
    <property type="entry name" value="CSD"/>
    <property type="match status" value="1"/>
</dbReference>
<dbReference type="SUPFAM" id="SSF50249">
    <property type="entry name" value="Nucleic acid-binding proteins"/>
    <property type="match status" value="1"/>
</dbReference>
<evidence type="ECO:0000259" key="2">
    <source>
        <dbReference type="PROSITE" id="PS51857"/>
    </source>
</evidence>
<gene>
    <name evidence="3" type="ORF">H4W19_08975</name>
</gene>
<dbReference type="InterPro" id="IPR012340">
    <property type="entry name" value="NA-bd_OB-fold"/>
</dbReference>
<name>A0ABX6RHW8_PSEMX</name>
<keyword evidence="1" id="KW-0472">Membrane</keyword>
<feature type="transmembrane region" description="Helical" evidence="1">
    <location>
        <begin position="116"/>
        <end position="136"/>
    </location>
</feature>
<feature type="transmembrane region" description="Helical" evidence="1">
    <location>
        <begin position="92"/>
        <end position="110"/>
    </location>
</feature>
<protein>
    <submittedName>
        <fullName evidence="3">Cold shock and DUF1294 domain-containing protein</fullName>
    </submittedName>
</protein>
<dbReference type="EMBL" id="CP060028">
    <property type="protein sequence ID" value="QND81844.1"/>
    <property type="molecule type" value="Genomic_DNA"/>
</dbReference>
<feature type="domain" description="CSD" evidence="2">
    <location>
        <begin position="2"/>
        <end position="68"/>
    </location>
</feature>